<evidence type="ECO:0000313" key="6">
    <source>
        <dbReference type="Proteomes" id="UP000596248"/>
    </source>
</evidence>
<evidence type="ECO:0000256" key="4">
    <source>
        <dbReference type="SAM" id="MobiDB-lite"/>
    </source>
</evidence>
<accession>A0ABX7FNL8</accession>
<keyword evidence="5" id="KW-0966">Cell projection</keyword>
<keyword evidence="6" id="KW-1185">Reference proteome</keyword>
<keyword evidence="5" id="KW-0282">Flagellum</keyword>
<sequence>MNPHSKGGPTVSDNTTVSNSSNIPSYLSYKGKKEFSTELDNNAFMKLLLEQLKHQDPMSPMDNSQFIQQTSMMTMVEKMTKMASLMEQSNNSMLTLEKYESLVGRTATYNLTTTDEVTGETSTESKEGVISAVYMDNGKIYFRLAGESNPIPLTDVKGLESQGMAGNALDSSLKYMEMIGNQISYKTTTQVDKDGNPATTDDITSVDEVKNAVITGFTMKDGTAQFQLDDGQTVKLDKIVGMTVSPTNQAMSSSLQYAQMIGYTVTYNDSQTNTDGSSSTNSLSGVIQAVSMKNGLIEFVLEDGKKVSLSQITGYEAKAV</sequence>
<evidence type="ECO:0000256" key="3">
    <source>
        <dbReference type="RuleBase" id="RU362076"/>
    </source>
</evidence>
<reference evidence="5 6" key="1">
    <citation type="submission" date="2021-01" db="EMBL/GenBank/DDBJ databases">
        <title>Identification of strong promoters based on the transcriptome of Brevibacillus choshinensis.</title>
        <authorList>
            <person name="Yao D."/>
            <person name="Zhang K."/>
            <person name="Wu J."/>
        </authorList>
    </citation>
    <scope>NUCLEOTIDE SEQUENCE [LARGE SCALE GENOMIC DNA]</scope>
    <source>
        <strain evidence="5 6">HPD31-SP3</strain>
    </source>
</reference>
<feature type="compositionally biased region" description="Low complexity" evidence="4">
    <location>
        <begin position="10"/>
        <end position="22"/>
    </location>
</feature>
<organism evidence="5 6">
    <name type="scientific">Brevibacillus choshinensis</name>
    <dbReference type="NCBI Taxonomy" id="54911"/>
    <lineage>
        <taxon>Bacteria</taxon>
        <taxon>Bacillati</taxon>
        <taxon>Bacillota</taxon>
        <taxon>Bacilli</taxon>
        <taxon>Bacillales</taxon>
        <taxon>Paenibacillaceae</taxon>
        <taxon>Brevibacillus</taxon>
    </lineage>
</organism>
<keyword evidence="2 3" id="KW-1005">Bacterial flagellum biogenesis</keyword>
<evidence type="ECO:0000256" key="2">
    <source>
        <dbReference type="ARBA" id="ARBA00022795"/>
    </source>
</evidence>
<feature type="region of interest" description="Disordered" evidence="4">
    <location>
        <begin position="1"/>
        <end position="23"/>
    </location>
</feature>
<dbReference type="Proteomes" id="UP000596248">
    <property type="component" value="Chromosome"/>
</dbReference>
<dbReference type="EMBL" id="CP069127">
    <property type="protein sequence ID" value="QRG67269.1"/>
    <property type="molecule type" value="Genomic_DNA"/>
</dbReference>
<name>A0ABX7FNL8_BRECH</name>
<protein>
    <recommendedName>
        <fullName evidence="3">Basal-body rod modification protein FlgD</fullName>
    </recommendedName>
</protein>
<comment type="similarity">
    <text evidence="1 3">Belongs to the FlgD family.</text>
</comment>
<evidence type="ECO:0000313" key="5">
    <source>
        <dbReference type="EMBL" id="QRG67269.1"/>
    </source>
</evidence>
<keyword evidence="5" id="KW-0969">Cilium</keyword>
<proteinExistence type="inferred from homology"/>
<dbReference type="Pfam" id="PF03963">
    <property type="entry name" value="FlgD"/>
    <property type="match status" value="1"/>
</dbReference>
<evidence type="ECO:0000256" key="1">
    <source>
        <dbReference type="ARBA" id="ARBA00010577"/>
    </source>
</evidence>
<comment type="function">
    <text evidence="3">Required for flagellar hook formation. May act as a scaffolding protein.</text>
</comment>
<dbReference type="InterPro" id="IPR005648">
    <property type="entry name" value="FlgD"/>
</dbReference>
<gene>
    <name evidence="5" type="ORF">JNE38_28145</name>
</gene>